<proteinExistence type="predicted"/>
<evidence type="ECO:0000256" key="1">
    <source>
        <dbReference type="SAM" id="MobiDB-lite"/>
    </source>
</evidence>
<dbReference type="RefSeq" id="XP_044560781.1">
    <property type="nucleotide sequence ID" value="XM_044708191.1"/>
</dbReference>
<sequence length="444" mass="50806">MLNEEKKAKKPKQNNSNSDEYIKISLSSIMEDEEEEEEKKSSNPSSSGVASSSGITSPPQSTQPTTHLNSPIHIQPQQQASTVVLSFKNYKKWTKKEVASLLRMKKREGGASLSVEKMNLLYSADFDGTSLDNIVQNIKRHDVDFAKYLFNSGKLGEDLCTMKILMEYLSQKLSLSSRRLNKVEMNRLSMVSWKKYLKMTRMLINELKLRNLSHVRHGLDRLIFKKLLNREQAEKAILDLSSAQYKASQQENITKQDLTFLIAKGGSGSGKTRIMSEVVKILSKAEPQHIFKNSSIIYFNFTNGFVLQNDVERDCSIISLISSRIIYAAFEQGERIAKQLPKITNDYFLNELLRIISSKLHEQFKIEQSIPIPLILAFDEYQTVTRFNQNLNTQLQHKIGWYMRNFQKKHGLILFPSFSGTLLESDTRFEPTGYQITTVPLPSL</sequence>
<dbReference type="GeneID" id="68111962"/>
<accession>A0A6A5BPE8</accession>
<comment type="caution">
    <text evidence="2">The sequence shown here is derived from an EMBL/GenBank/DDBJ whole genome shotgun (WGS) entry which is preliminary data.</text>
</comment>
<dbReference type="VEuPathDB" id="AmoebaDB:NfTy_090060"/>
<dbReference type="VEuPathDB" id="AmoebaDB:NF0118520"/>
<dbReference type="VEuPathDB" id="AmoebaDB:NfTy_084970"/>
<evidence type="ECO:0000313" key="2">
    <source>
        <dbReference type="EMBL" id="KAF0976068.1"/>
    </source>
</evidence>
<feature type="region of interest" description="Disordered" evidence="1">
    <location>
        <begin position="1"/>
        <end position="70"/>
    </location>
</feature>
<protein>
    <submittedName>
        <fullName evidence="2">Uncharacterized protein</fullName>
    </submittedName>
</protein>
<reference evidence="2 3" key="1">
    <citation type="journal article" date="2019" name="Sci. Rep.">
        <title>Nanopore sequencing improves the draft genome of the human pathogenic amoeba Naegleria fowleri.</title>
        <authorList>
            <person name="Liechti N."/>
            <person name="Schurch N."/>
            <person name="Bruggmann R."/>
            <person name="Wittwer M."/>
        </authorList>
    </citation>
    <scope>NUCLEOTIDE SEQUENCE [LARGE SCALE GENOMIC DNA]</scope>
    <source>
        <strain evidence="2 3">ATCC 30894</strain>
    </source>
</reference>
<organism evidence="2 3">
    <name type="scientific">Naegleria fowleri</name>
    <name type="common">Brain eating amoeba</name>
    <dbReference type="NCBI Taxonomy" id="5763"/>
    <lineage>
        <taxon>Eukaryota</taxon>
        <taxon>Discoba</taxon>
        <taxon>Heterolobosea</taxon>
        <taxon>Tetramitia</taxon>
        <taxon>Eutetramitia</taxon>
        <taxon>Vahlkampfiidae</taxon>
        <taxon>Naegleria</taxon>
    </lineage>
</organism>
<name>A0A6A5BPE8_NAEFO</name>
<dbReference type="EMBL" id="VFQX01000041">
    <property type="protein sequence ID" value="KAF0976068.1"/>
    <property type="molecule type" value="Genomic_DNA"/>
</dbReference>
<feature type="compositionally biased region" description="Low complexity" evidence="1">
    <location>
        <begin position="42"/>
        <end position="66"/>
    </location>
</feature>
<dbReference type="VEuPathDB" id="AmoebaDB:FDP41_004744"/>
<keyword evidence="3" id="KW-1185">Reference proteome</keyword>
<evidence type="ECO:0000313" key="3">
    <source>
        <dbReference type="Proteomes" id="UP000444721"/>
    </source>
</evidence>
<gene>
    <name evidence="2" type="ORF">FDP41_004744</name>
</gene>
<dbReference type="VEuPathDB" id="AmoebaDB:NF0128160"/>
<dbReference type="AlphaFoldDB" id="A0A6A5BPE8"/>
<dbReference type="Proteomes" id="UP000444721">
    <property type="component" value="Unassembled WGS sequence"/>
</dbReference>